<protein>
    <submittedName>
        <fullName evidence="4">Alpha/beta hydrolase</fullName>
    </submittedName>
</protein>
<feature type="domain" description="BD-FAE-like" evidence="3">
    <location>
        <begin position="59"/>
        <end position="261"/>
    </location>
</feature>
<dbReference type="PANTHER" id="PTHR48081">
    <property type="entry name" value="AB HYDROLASE SUPERFAMILY PROTEIN C4A8.06C"/>
    <property type="match status" value="1"/>
</dbReference>
<organism evidence="4 5">
    <name type="scientific">Gaetbulibacter aestuarii</name>
    <dbReference type="NCBI Taxonomy" id="1502358"/>
    <lineage>
        <taxon>Bacteria</taxon>
        <taxon>Pseudomonadati</taxon>
        <taxon>Bacteroidota</taxon>
        <taxon>Flavobacteriia</taxon>
        <taxon>Flavobacteriales</taxon>
        <taxon>Flavobacteriaceae</taxon>
        <taxon>Gaetbulibacter</taxon>
    </lineage>
</organism>
<dbReference type="Gene3D" id="3.40.50.1820">
    <property type="entry name" value="alpha/beta hydrolase"/>
    <property type="match status" value="1"/>
</dbReference>
<sequence>MIRTFYFILLLLCSAHSSFGQTIVKLWPEGVPNQKISDEAEYSENTGILKIFNVQDPTLEVFLPSKTLRIGKAVIICPGGGYRYLSYNFEGTDFAKLLNSKGIAAFVLKYRLPDSKSLITPNIAPLQDAQRAMRYVRSQAETYGISPNQIGIMGFSAGGHLAATLGTHYNDTVYEPTTPMDSLSARPDFLVLAYPVITMKEPYAHKGSRRNLLVQEATSDLIEFYSNELQVDENTPPTFLVHASDDKGVPVMNSILFYEALKQHDVPAEIHIYPKGGHGFGLAIKKGHLSTWTDRLFEWMESLELE</sequence>
<dbReference type="InterPro" id="IPR050300">
    <property type="entry name" value="GDXG_lipolytic_enzyme"/>
</dbReference>
<dbReference type="Pfam" id="PF20434">
    <property type="entry name" value="BD-FAE"/>
    <property type="match status" value="1"/>
</dbReference>
<dbReference type="InterPro" id="IPR049492">
    <property type="entry name" value="BD-FAE-like_dom"/>
</dbReference>
<gene>
    <name evidence="4" type="ORF">V8G58_06480</name>
</gene>
<feature type="signal peptide" evidence="2">
    <location>
        <begin position="1"/>
        <end position="20"/>
    </location>
</feature>
<dbReference type="Proteomes" id="UP001610100">
    <property type="component" value="Unassembled WGS sequence"/>
</dbReference>
<comment type="caution">
    <text evidence="4">The sequence shown here is derived from an EMBL/GenBank/DDBJ whole genome shotgun (WGS) entry which is preliminary data.</text>
</comment>
<keyword evidence="1 4" id="KW-0378">Hydrolase</keyword>
<dbReference type="SUPFAM" id="SSF53474">
    <property type="entry name" value="alpha/beta-Hydrolases"/>
    <property type="match status" value="1"/>
</dbReference>
<evidence type="ECO:0000259" key="3">
    <source>
        <dbReference type="Pfam" id="PF20434"/>
    </source>
</evidence>
<reference evidence="4 5" key="1">
    <citation type="submission" date="2024-02" db="EMBL/GenBank/DDBJ databases">
        <title>A Gaetbulibacter species isolated from tidal flats and genomic insights of their niches.</title>
        <authorList>
            <person name="Ye Y."/>
        </authorList>
    </citation>
    <scope>NUCLEOTIDE SEQUENCE [LARGE SCALE GENOMIC DNA]</scope>
    <source>
        <strain evidence="4 5">KYW382</strain>
    </source>
</reference>
<feature type="chain" id="PRO_5047463935" evidence="2">
    <location>
        <begin position="21"/>
        <end position="306"/>
    </location>
</feature>
<dbReference type="PANTHER" id="PTHR48081:SF6">
    <property type="entry name" value="PEPTIDASE S9 PROLYL OLIGOPEPTIDASE CATALYTIC DOMAIN-CONTAINING PROTEIN"/>
    <property type="match status" value="1"/>
</dbReference>
<name>A0ABW7MXR1_9FLAO</name>
<evidence type="ECO:0000313" key="4">
    <source>
        <dbReference type="EMBL" id="MFH6771577.1"/>
    </source>
</evidence>
<dbReference type="RefSeq" id="WP_344740657.1">
    <property type="nucleotide sequence ID" value="NZ_BAABAY010000001.1"/>
</dbReference>
<dbReference type="InterPro" id="IPR029058">
    <property type="entry name" value="AB_hydrolase_fold"/>
</dbReference>
<dbReference type="EMBL" id="JBAWKB010000001">
    <property type="protein sequence ID" value="MFH6771577.1"/>
    <property type="molecule type" value="Genomic_DNA"/>
</dbReference>
<accession>A0ABW7MXR1</accession>
<evidence type="ECO:0000256" key="1">
    <source>
        <dbReference type="ARBA" id="ARBA00022801"/>
    </source>
</evidence>
<dbReference type="GO" id="GO:0016787">
    <property type="term" value="F:hydrolase activity"/>
    <property type="evidence" value="ECO:0007669"/>
    <property type="project" value="UniProtKB-KW"/>
</dbReference>
<keyword evidence="2" id="KW-0732">Signal</keyword>
<keyword evidence="5" id="KW-1185">Reference proteome</keyword>
<evidence type="ECO:0000313" key="5">
    <source>
        <dbReference type="Proteomes" id="UP001610100"/>
    </source>
</evidence>
<evidence type="ECO:0000256" key="2">
    <source>
        <dbReference type="SAM" id="SignalP"/>
    </source>
</evidence>
<proteinExistence type="predicted"/>